<dbReference type="EMBL" id="JACHEO010000012">
    <property type="protein sequence ID" value="MBB5348460.1"/>
    <property type="molecule type" value="Genomic_DNA"/>
</dbReference>
<dbReference type="Pfam" id="PF13193">
    <property type="entry name" value="AMP-binding_C"/>
    <property type="match status" value="1"/>
</dbReference>
<protein>
    <submittedName>
        <fullName evidence="3">Long-chain acyl-CoA synthetase</fullName>
        <ecNumber evidence="3">6.2.1.3</ecNumber>
    </submittedName>
</protein>
<evidence type="ECO:0000313" key="3">
    <source>
        <dbReference type="EMBL" id="MBB5348460.1"/>
    </source>
</evidence>
<evidence type="ECO:0000259" key="2">
    <source>
        <dbReference type="Pfam" id="PF13193"/>
    </source>
</evidence>
<dbReference type="InterPro" id="IPR042099">
    <property type="entry name" value="ANL_N_sf"/>
</dbReference>
<dbReference type="PANTHER" id="PTHR43201:SF32">
    <property type="entry name" value="2-SUCCINYLBENZOATE--COA LIGASE, CHLOROPLASTIC_PEROXISOMAL"/>
    <property type="match status" value="1"/>
</dbReference>
<evidence type="ECO:0000259" key="1">
    <source>
        <dbReference type="Pfam" id="PF00501"/>
    </source>
</evidence>
<proteinExistence type="predicted"/>
<dbReference type="GO" id="GO:0031956">
    <property type="term" value="F:medium-chain fatty acid-CoA ligase activity"/>
    <property type="evidence" value="ECO:0007669"/>
    <property type="project" value="TreeGrafter"/>
</dbReference>
<dbReference type="AlphaFoldDB" id="A0A840V3N0"/>
<dbReference type="InterPro" id="IPR025110">
    <property type="entry name" value="AMP-bd_C"/>
</dbReference>
<dbReference type="SUPFAM" id="SSF56801">
    <property type="entry name" value="Acetyl-CoA synthetase-like"/>
    <property type="match status" value="1"/>
</dbReference>
<keyword evidence="3" id="KW-0436">Ligase</keyword>
<gene>
    <name evidence="3" type="ORF">HNQ81_002196</name>
</gene>
<reference evidence="3 4" key="1">
    <citation type="submission" date="2020-08" db="EMBL/GenBank/DDBJ databases">
        <title>Genomic Encyclopedia of Type Strains, Phase IV (KMG-IV): sequencing the most valuable type-strain genomes for metagenomic binning, comparative biology and taxonomic classification.</title>
        <authorList>
            <person name="Goeker M."/>
        </authorList>
    </citation>
    <scope>NUCLEOTIDE SEQUENCE [LARGE SCALE GENOMIC DNA]</scope>
    <source>
        <strain evidence="3 4">DSM 28570</strain>
    </source>
</reference>
<dbReference type="Proteomes" id="UP000539642">
    <property type="component" value="Unassembled WGS sequence"/>
</dbReference>
<accession>A0A840V3N0</accession>
<dbReference type="EC" id="6.2.1.3" evidence="3"/>
<sequence>MALSDFTYYRVISRNAALYGNKPAWHEAESGRFASFREIREMTDKLAAGLRAAGIGKGDRIGVVGKNSLEYFLLYGATAALGAVMLPINWRLSAGEIRFNLDDGQAKIVFTDQEFEKIIGEIKDGLPTVEHYLSLSDHGTALPPFSSLSIPAADFEPEDIPADSDFVIIHTAAVAGRPRGAMLSHANIVLSSLELIRAMALSDDDVHLNLLPLFHVGGLFMTISSFHAGASCLNMAKFDAAAAVDLISGQNASVLFDFAPILGAILEQSQKSGKDISALQKVIGLDSPETITRYQSSTGGTFYSFFGQTETSCLTTVSRYNDRPGSAGRPVLAAEVRLVDDDDRPVGDGETGEIVVRGPMIFKGYINLPQDTAQTFRNNWHHTGDLGRFDRDGFLFYMGRKPDKELIKPGGENVYPAEVENAILLHPAIARTVVFGVPDPKWKEGIKAVCELKDGCRLTARELIEFVGEKIARYKKPQYVEFVDAMPLLTNGAPDRKQVKLLFSSPDATPDQQSR</sequence>
<organism evidence="3 4">
    <name type="scientific">Desulfoprunum benzoelyticum</name>
    <dbReference type="NCBI Taxonomy" id="1506996"/>
    <lineage>
        <taxon>Bacteria</taxon>
        <taxon>Pseudomonadati</taxon>
        <taxon>Thermodesulfobacteriota</taxon>
        <taxon>Desulfobulbia</taxon>
        <taxon>Desulfobulbales</taxon>
        <taxon>Desulfobulbaceae</taxon>
        <taxon>Desulfoprunum</taxon>
    </lineage>
</organism>
<comment type="caution">
    <text evidence="3">The sequence shown here is derived from an EMBL/GenBank/DDBJ whole genome shotgun (WGS) entry which is preliminary data.</text>
</comment>
<dbReference type="CDD" id="cd17637">
    <property type="entry name" value="ACLS-CaiC"/>
    <property type="match status" value="1"/>
</dbReference>
<dbReference type="Gene3D" id="3.40.50.12780">
    <property type="entry name" value="N-terminal domain of ligase-like"/>
    <property type="match status" value="1"/>
</dbReference>
<feature type="domain" description="AMP-dependent synthetase/ligase" evidence="1">
    <location>
        <begin position="14"/>
        <end position="365"/>
    </location>
</feature>
<dbReference type="Gene3D" id="3.30.300.30">
    <property type="match status" value="1"/>
</dbReference>
<dbReference type="InterPro" id="IPR000873">
    <property type="entry name" value="AMP-dep_synth/lig_dom"/>
</dbReference>
<dbReference type="RefSeq" id="WP_183351222.1">
    <property type="nucleotide sequence ID" value="NZ_JACHEO010000012.1"/>
</dbReference>
<name>A0A840V3N0_9BACT</name>
<keyword evidence="4" id="KW-1185">Reference proteome</keyword>
<evidence type="ECO:0000313" key="4">
    <source>
        <dbReference type="Proteomes" id="UP000539642"/>
    </source>
</evidence>
<feature type="domain" description="AMP-binding enzyme C-terminal" evidence="2">
    <location>
        <begin position="418"/>
        <end position="492"/>
    </location>
</feature>
<dbReference type="PANTHER" id="PTHR43201">
    <property type="entry name" value="ACYL-COA SYNTHETASE"/>
    <property type="match status" value="1"/>
</dbReference>
<dbReference type="InterPro" id="IPR045851">
    <property type="entry name" value="AMP-bd_C_sf"/>
</dbReference>
<dbReference type="Pfam" id="PF00501">
    <property type="entry name" value="AMP-binding"/>
    <property type="match status" value="1"/>
</dbReference>
<dbReference type="GO" id="GO:0004467">
    <property type="term" value="F:long-chain fatty acid-CoA ligase activity"/>
    <property type="evidence" value="ECO:0007669"/>
    <property type="project" value="UniProtKB-EC"/>
</dbReference>